<name>A0AAW2Q0T4_SESRA</name>
<organism evidence="2">
    <name type="scientific">Sesamum radiatum</name>
    <name type="common">Black benniseed</name>
    <dbReference type="NCBI Taxonomy" id="300843"/>
    <lineage>
        <taxon>Eukaryota</taxon>
        <taxon>Viridiplantae</taxon>
        <taxon>Streptophyta</taxon>
        <taxon>Embryophyta</taxon>
        <taxon>Tracheophyta</taxon>
        <taxon>Spermatophyta</taxon>
        <taxon>Magnoliopsida</taxon>
        <taxon>eudicotyledons</taxon>
        <taxon>Gunneridae</taxon>
        <taxon>Pentapetalae</taxon>
        <taxon>asterids</taxon>
        <taxon>lamiids</taxon>
        <taxon>Lamiales</taxon>
        <taxon>Pedaliaceae</taxon>
        <taxon>Sesamum</taxon>
    </lineage>
</organism>
<evidence type="ECO:0000313" key="2">
    <source>
        <dbReference type="EMBL" id="KAL0361215.1"/>
    </source>
</evidence>
<gene>
    <name evidence="2" type="ORF">Sradi_3806000</name>
</gene>
<comment type="caution">
    <text evidence="2">The sequence shown here is derived from an EMBL/GenBank/DDBJ whole genome shotgun (WGS) entry which is preliminary data.</text>
</comment>
<dbReference type="EMBL" id="JACGWJ010000016">
    <property type="protein sequence ID" value="KAL0361215.1"/>
    <property type="molecule type" value="Genomic_DNA"/>
</dbReference>
<reference evidence="2" key="1">
    <citation type="submission" date="2020-06" db="EMBL/GenBank/DDBJ databases">
        <authorList>
            <person name="Li T."/>
            <person name="Hu X."/>
            <person name="Zhang T."/>
            <person name="Song X."/>
            <person name="Zhang H."/>
            <person name="Dai N."/>
            <person name="Sheng W."/>
            <person name="Hou X."/>
            <person name="Wei L."/>
        </authorList>
    </citation>
    <scope>NUCLEOTIDE SEQUENCE</scope>
    <source>
        <strain evidence="2">G02</strain>
        <tissue evidence="2">Leaf</tissue>
    </source>
</reference>
<evidence type="ECO:0000256" key="1">
    <source>
        <dbReference type="SAM" id="MobiDB-lite"/>
    </source>
</evidence>
<protein>
    <submittedName>
        <fullName evidence="2">Uncharacterized protein</fullName>
    </submittedName>
</protein>
<accession>A0AAW2Q0T4</accession>
<feature type="region of interest" description="Disordered" evidence="1">
    <location>
        <begin position="1"/>
        <end position="20"/>
    </location>
</feature>
<dbReference type="AlphaFoldDB" id="A0AAW2Q0T4"/>
<proteinExistence type="predicted"/>
<reference evidence="2" key="2">
    <citation type="journal article" date="2024" name="Plant">
        <title>Genomic evolution and insights into agronomic trait innovations of Sesamum species.</title>
        <authorList>
            <person name="Miao H."/>
            <person name="Wang L."/>
            <person name="Qu L."/>
            <person name="Liu H."/>
            <person name="Sun Y."/>
            <person name="Le M."/>
            <person name="Wang Q."/>
            <person name="Wei S."/>
            <person name="Zheng Y."/>
            <person name="Lin W."/>
            <person name="Duan Y."/>
            <person name="Cao H."/>
            <person name="Xiong S."/>
            <person name="Wang X."/>
            <person name="Wei L."/>
            <person name="Li C."/>
            <person name="Ma Q."/>
            <person name="Ju M."/>
            <person name="Zhao R."/>
            <person name="Li G."/>
            <person name="Mu C."/>
            <person name="Tian Q."/>
            <person name="Mei H."/>
            <person name="Zhang T."/>
            <person name="Gao T."/>
            <person name="Zhang H."/>
        </authorList>
    </citation>
    <scope>NUCLEOTIDE SEQUENCE</scope>
    <source>
        <strain evidence="2">G02</strain>
    </source>
</reference>
<sequence>AGEALRKPGLGPLSTLHTKCPSGLPCGTTHPTWKMRVKVTLSTFRTSYRRTLLRLEGAESLRGPRVPIHSETHSSDDILGR</sequence>
<feature type="non-terminal residue" evidence="2">
    <location>
        <position position="1"/>
    </location>
</feature>